<keyword evidence="5" id="KW-0645">Protease</keyword>
<dbReference type="SUPFAM" id="SSF53187">
    <property type="entry name" value="Zn-dependent exopeptidases"/>
    <property type="match status" value="1"/>
</dbReference>
<dbReference type="InterPro" id="IPR011650">
    <property type="entry name" value="Peptidase_M20_dimer"/>
</dbReference>
<evidence type="ECO:0000313" key="6">
    <source>
        <dbReference type="Proteomes" id="UP000536179"/>
    </source>
</evidence>
<dbReference type="InterPro" id="IPR036264">
    <property type="entry name" value="Bact_exopeptidase_dim_dom"/>
</dbReference>
<dbReference type="Gene3D" id="3.30.70.360">
    <property type="match status" value="1"/>
</dbReference>
<dbReference type="PANTHER" id="PTHR42994:SF2">
    <property type="entry name" value="PEPTIDASE"/>
    <property type="match status" value="1"/>
</dbReference>
<sequence length="407" mass="42938">MSTAAENSLVAIDSDDAIARFMQLTAIPGRSGDEAAVAAAITQMLTDAGVDPNWIAEDDAHLRTRIEGNSGNLIVSLPGNPSLPRTLLSAHMDTVPICLNAKPVLRNDPELGRIVVAEGPTGLGGDDRSGCAVILTAVIERLRYASAHPEADLAPAVISFLIQEEVGLEGARHLDPTKIGKVDQAFNFDGGTLDKIRQGAIGGERMQATVYGYASHAGVAPEKGVSAIAIAAKAIAALHDAGLHGLIERDGKRGTANVGVIQGGEATNVVTPEVSLKIEARSHDAEFRTWIVSQIREALEQAAREVTDASGRCGRIEFSSHVDYEAFALDLDHPSVLGAQQWISRLGRDPVCEVANGGLDANWLFLHGIEAVTLGCGQAAIHTADEYLLVDEYLDACRLAASILLTN</sequence>
<keyword evidence="3" id="KW-0862">Zinc</keyword>
<dbReference type="Pfam" id="PF07687">
    <property type="entry name" value="M20_dimer"/>
    <property type="match status" value="1"/>
</dbReference>
<evidence type="ECO:0000256" key="3">
    <source>
        <dbReference type="ARBA" id="ARBA00022833"/>
    </source>
</evidence>
<accession>A0A7W5H9K8</accession>
<dbReference type="AlphaFoldDB" id="A0A7W5H9K8"/>
<dbReference type="PANTHER" id="PTHR42994">
    <property type="entry name" value="PEPTIDASE T"/>
    <property type="match status" value="1"/>
</dbReference>
<proteinExistence type="predicted"/>
<dbReference type="SUPFAM" id="SSF55031">
    <property type="entry name" value="Bacterial exopeptidase dimerisation domain"/>
    <property type="match status" value="1"/>
</dbReference>
<dbReference type="Gene3D" id="3.40.630.10">
    <property type="entry name" value="Zn peptidases"/>
    <property type="match status" value="1"/>
</dbReference>
<gene>
    <name evidence="5" type="ORF">FHS27_006047</name>
</gene>
<evidence type="ECO:0000259" key="4">
    <source>
        <dbReference type="Pfam" id="PF07687"/>
    </source>
</evidence>
<feature type="domain" description="Peptidase M20 dimerisation" evidence="4">
    <location>
        <begin position="206"/>
        <end position="305"/>
    </location>
</feature>
<dbReference type="EMBL" id="JACHXU010000033">
    <property type="protein sequence ID" value="MBB3210201.1"/>
    <property type="molecule type" value="Genomic_DNA"/>
</dbReference>
<dbReference type="InterPro" id="IPR002933">
    <property type="entry name" value="Peptidase_M20"/>
</dbReference>
<organism evidence="5 6">
    <name type="scientific">Aporhodopirellula rubra</name>
    <dbReference type="NCBI Taxonomy" id="980271"/>
    <lineage>
        <taxon>Bacteria</taxon>
        <taxon>Pseudomonadati</taxon>
        <taxon>Planctomycetota</taxon>
        <taxon>Planctomycetia</taxon>
        <taxon>Pirellulales</taxon>
        <taxon>Pirellulaceae</taxon>
        <taxon>Aporhodopirellula</taxon>
    </lineage>
</organism>
<protein>
    <submittedName>
        <fullName evidence="5">Tripeptide aminopeptidase</fullName>
        <ecNumber evidence="5">3.4.11.4</ecNumber>
    </submittedName>
</protein>
<dbReference type="RefSeq" id="WP_184309363.1">
    <property type="nucleotide sequence ID" value="NZ_JACHXU010000033.1"/>
</dbReference>
<comment type="caution">
    <text evidence="5">The sequence shown here is derived from an EMBL/GenBank/DDBJ whole genome shotgun (WGS) entry which is preliminary data.</text>
</comment>
<dbReference type="GO" id="GO:0045148">
    <property type="term" value="F:tripeptide aminopeptidase activity"/>
    <property type="evidence" value="ECO:0007669"/>
    <property type="project" value="UniProtKB-EC"/>
</dbReference>
<evidence type="ECO:0000256" key="2">
    <source>
        <dbReference type="ARBA" id="ARBA00022801"/>
    </source>
</evidence>
<dbReference type="Proteomes" id="UP000536179">
    <property type="component" value="Unassembled WGS sequence"/>
</dbReference>
<keyword evidence="5" id="KW-0031">Aminopeptidase</keyword>
<evidence type="ECO:0000256" key="1">
    <source>
        <dbReference type="ARBA" id="ARBA00001947"/>
    </source>
</evidence>
<name>A0A7W5H9K8_9BACT</name>
<reference evidence="5 6" key="1">
    <citation type="submission" date="2020-08" db="EMBL/GenBank/DDBJ databases">
        <title>Genomic Encyclopedia of Type Strains, Phase III (KMG-III): the genomes of soil and plant-associated and newly described type strains.</title>
        <authorList>
            <person name="Whitman W."/>
        </authorList>
    </citation>
    <scope>NUCLEOTIDE SEQUENCE [LARGE SCALE GENOMIC DNA]</scope>
    <source>
        <strain evidence="5 6">CECT 8075</strain>
    </source>
</reference>
<evidence type="ECO:0000313" key="5">
    <source>
        <dbReference type="EMBL" id="MBB3210201.1"/>
    </source>
</evidence>
<keyword evidence="2 5" id="KW-0378">Hydrolase</keyword>
<comment type="cofactor">
    <cofactor evidence="1">
        <name>Zn(2+)</name>
        <dbReference type="ChEBI" id="CHEBI:29105"/>
    </cofactor>
</comment>
<dbReference type="EC" id="3.4.11.4" evidence="5"/>
<dbReference type="Pfam" id="PF01546">
    <property type="entry name" value="Peptidase_M20"/>
    <property type="match status" value="1"/>
</dbReference>
<keyword evidence="6" id="KW-1185">Reference proteome</keyword>